<evidence type="ECO:0000313" key="1">
    <source>
        <dbReference type="EMBL" id="KAK7454423.1"/>
    </source>
</evidence>
<proteinExistence type="predicted"/>
<organism evidence="1 2">
    <name type="scientific">Batillaria attramentaria</name>
    <dbReference type="NCBI Taxonomy" id="370345"/>
    <lineage>
        <taxon>Eukaryota</taxon>
        <taxon>Metazoa</taxon>
        <taxon>Spiralia</taxon>
        <taxon>Lophotrochozoa</taxon>
        <taxon>Mollusca</taxon>
        <taxon>Gastropoda</taxon>
        <taxon>Caenogastropoda</taxon>
        <taxon>Sorbeoconcha</taxon>
        <taxon>Cerithioidea</taxon>
        <taxon>Batillariidae</taxon>
        <taxon>Batillaria</taxon>
    </lineage>
</organism>
<dbReference type="AlphaFoldDB" id="A0ABD0J3D9"/>
<dbReference type="Proteomes" id="UP001519460">
    <property type="component" value="Unassembled WGS sequence"/>
</dbReference>
<reference evidence="1 2" key="1">
    <citation type="journal article" date="2023" name="Sci. Data">
        <title>Genome assembly of the Korean intertidal mud-creeper Batillaria attramentaria.</title>
        <authorList>
            <person name="Patra A.K."/>
            <person name="Ho P.T."/>
            <person name="Jun S."/>
            <person name="Lee S.J."/>
            <person name="Kim Y."/>
            <person name="Won Y.J."/>
        </authorList>
    </citation>
    <scope>NUCLEOTIDE SEQUENCE [LARGE SCALE GENOMIC DNA]</scope>
    <source>
        <strain evidence="1">Wonlab-2016</strain>
    </source>
</reference>
<name>A0ABD0J3D9_9CAEN</name>
<keyword evidence="2" id="KW-1185">Reference proteome</keyword>
<dbReference type="EMBL" id="JACVVK020000702">
    <property type="protein sequence ID" value="KAK7454423.1"/>
    <property type="molecule type" value="Genomic_DNA"/>
</dbReference>
<protein>
    <submittedName>
        <fullName evidence="1">Uncharacterized protein</fullName>
    </submittedName>
</protein>
<gene>
    <name evidence="1" type="ORF">BaRGS_00039576</name>
</gene>
<sequence>MLMFRRGDWGKGIATLVDPPKEQLVTLHWPCVVDDLMGSVMTEKRHYEVHALPEGSTANRRSTDPLRVLVTWTDVDLRGVKNNLGLTTTDELIDLQVMKWSGAQAILGDVDSVTWNIKIKLFKIENLEN</sequence>
<comment type="caution">
    <text evidence="1">The sequence shown here is derived from an EMBL/GenBank/DDBJ whole genome shotgun (WGS) entry which is preliminary data.</text>
</comment>
<accession>A0ABD0J3D9</accession>
<evidence type="ECO:0000313" key="2">
    <source>
        <dbReference type="Proteomes" id="UP001519460"/>
    </source>
</evidence>